<protein>
    <submittedName>
        <fullName evidence="2">Cold-shock DNA-binding protein family</fullName>
    </submittedName>
</protein>
<gene>
    <name evidence="2" type="ORF">SAMN04488059_1067</name>
</gene>
<name>A0A1I1JM10_9HYPH</name>
<dbReference type="PROSITE" id="PS51857">
    <property type="entry name" value="CSD_2"/>
    <property type="match status" value="1"/>
</dbReference>
<accession>A0A1I1JM10</accession>
<dbReference type="Gene3D" id="2.40.50.140">
    <property type="entry name" value="Nucleic acid-binding proteins"/>
    <property type="match status" value="1"/>
</dbReference>
<dbReference type="SMART" id="SM00357">
    <property type="entry name" value="CSP"/>
    <property type="match status" value="1"/>
</dbReference>
<organism evidence="2 3">
    <name type="scientific">Devosia psychrophila</name>
    <dbReference type="NCBI Taxonomy" id="728005"/>
    <lineage>
        <taxon>Bacteria</taxon>
        <taxon>Pseudomonadati</taxon>
        <taxon>Pseudomonadota</taxon>
        <taxon>Alphaproteobacteria</taxon>
        <taxon>Hyphomicrobiales</taxon>
        <taxon>Devosiaceae</taxon>
        <taxon>Devosia</taxon>
    </lineage>
</organism>
<evidence type="ECO:0000313" key="2">
    <source>
        <dbReference type="EMBL" id="SFC49506.1"/>
    </source>
</evidence>
<dbReference type="PANTHER" id="PTHR46565:SF25">
    <property type="entry name" value="COLD SHOCK DOMAIN PROTEIN 2"/>
    <property type="match status" value="1"/>
</dbReference>
<dbReference type="GO" id="GO:0005829">
    <property type="term" value="C:cytosol"/>
    <property type="evidence" value="ECO:0007669"/>
    <property type="project" value="UniProtKB-ARBA"/>
</dbReference>
<dbReference type="InterPro" id="IPR012340">
    <property type="entry name" value="NA-bd_OB-fold"/>
</dbReference>
<feature type="domain" description="CSD" evidence="1">
    <location>
        <begin position="30"/>
        <end position="96"/>
    </location>
</feature>
<dbReference type="InterPro" id="IPR002059">
    <property type="entry name" value="CSP_DNA-bd"/>
</dbReference>
<dbReference type="CDD" id="cd04458">
    <property type="entry name" value="CSP_CDS"/>
    <property type="match status" value="1"/>
</dbReference>
<keyword evidence="2" id="KW-0238">DNA-binding</keyword>
<evidence type="ECO:0000259" key="1">
    <source>
        <dbReference type="PROSITE" id="PS51857"/>
    </source>
</evidence>
<evidence type="ECO:0000313" key="3">
    <source>
        <dbReference type="Proteomes" id="UP000182258"/>
    </source>
</evidence>
<dbReference type="GO" id="GO:0003677">
    <property type="term" value="F:DNA binding"/>
    <property type="evidence" value="ECO:0007669"/>
    <property type="project" value="UniProtKB-KW"/>
</dbReference>
<dbReference type="PRINTS" id="PR00050">
    <property type="entry name" value="COLDSHOCK"/>
</dbReference>
<dbReference type="Proteomes" id="UP000182258">
    <property type="component" value="Unassembled WGS sequence"/>
</dbReference>
<dbReference type="InterPro" id="IPR011129">
    <property type="entry name" value="CSD"/>
</dbReference>
<dbReference type="Pfam" id="PF00313">
    <property type="entry name" value="CSD"/>
    <property type="match status" value="1"/>
</dbReference>
<dbReference type="SUPFAM" id="SSF50249">
    <property type="entry name" value="Nucleic acid-binding proteins"/>
    <property type="match status" value="1"/>
</dbReference>
<dbReference type="EMBL" id="FOMB01000006">
    <property type="protein sequence ID" value="SFC49506.1"/>
    <property type="molecule type" value="Genomic_DNA"/>
</dbReference>
<reference evidence="2 3" key="1">
    <citation type="submission" date="2016-10" db="EMBL/GenBank/DDBJ databases">
        <authorList>
            <person name="de Groot N.N."/>
        </authorList>
    </citation>
    <scope>NUCLEOTIDE SEQUENCE [LARGE SCALE GENOMIC DNA]</scope>
    <source>
        <strain evidence="2 3">CGMCC 1.10210</strain>
    </source>
</reference>
<dbReference type="STRING" id="728005.SAMN04488059_1067"/>
<dbReference type="AlphaFoldDB" id="A0A1I1JM10"/>
<dbReference type="PANTHER" id="PTHR46565">
    <property type="entry name" value="COLD SHOCK DOMAIN PROTEIN 2"/>
    <property type="match status" value="1"/>
</dbReference>
<proteinExistence type="predicted"/>
<sequence>MQTFLPYGILLVGNARAKASSYKEDHIMATITGTVKFFNTTKGFGFISPEGGGKDAFVHISAVQQSGLQGLYENDKVTYDIESGRDGKESAVNLTLL</sequence>